<dbReference type="OrthoDB" id="5397846at2759"/>
<gene>
    <name evidence="3" type="ORF">CC84DRAFT_1166773</name>
</gene>
<dbReference type="InterPro" id="IPR038883">
    <property type="entry name" value="AN11006-like"/>
</dbReference>
<dbReference type="Proteomes" id="UP000077069">
    <property type="component" value="Unassembled WGS sequence"/>
</dbReference>
<dbReference type="RefSeq" id="XP_018033354.1">
    <property type="nucleotide sequence ID" value="XM_018179046.1"/>
</dbReference>
<dbReference type="Pfam" id="PF24864">
    <property type="entry name" value="DUF7730"/>
    <property type="match status" value="1"/>
</dbReference>
<dbReference type="PANTHER" id="PTHR42085:SF8">
    <property type="entry name" value="F-BOX DOMAIN-CONTAINING PROTEIN"/>
    <property type="match status" value="1"/>
</dbReference>
<name>A0A177C808_9PLEO</name>
<feature type="domain" description="DUF7730" evidence="2">
    <location>
        <begin position="72"/>
        <end position="183"/>
    </location>
</feature>
<feature type="compositionally biased region" description="Basic residues" evidence="1">
    <location>
        <begin position="49"/>
        <end position="60"/>
    </location>
</feature>
<evidence type="ECO:0000256" key="1">
    <source>
        <dbReference type="SAM" id="MobiDB-lite"/>
    </source>
</evidence>
<reference evidence="3 4" key="1">
    <citation type="submission" date="2016-05" db="EMBL/GenBank/DDBJ databases">
        <title>Comparative analysis of secretome profiles of manganese(II)-oxidizing ascomycete fungi.</title>
        <authorList>
            <consortium name="DOE Joint Genome Institute"/>
            <person name="Zeiner C.A."/>
            <person name="Purvine S.O."/>
            <person name="Zink E.M."/>
            <person name="Wu S."/>
            <person name="Pasa-Tolic L."/>
            <person name="Chaput D.L."/>
            <person name="Haridas S."/>
            <person name="Grigoriev I.V."/>
            <person name="Santelli C.M."/>
            <person name="Hansel C.M."/>
        </authorList>
    </citation>
    <scope>NUCLEOTIDE SEQUENCE [LARGE SCALE GENOMIC DNA]</scope>
    <source>
        <strain evidence="3 4">AP3s5-JAC2a</strain>
    </source>
</reference>
<dbReference type="STRING" id="1460663.A0A177C808"/>
<evidence type="ECO:0000259" key="2">
    <source>
        <dbReference type="Pfam" id="PF24864"/>
    </source>
</evidence>
<dbReference type="AlphaFoldDB" id="A0A177C808"/>
<dbReference type="EMBL" id="KV441555">
    <property type="protein sequence ID" value="OAG02989.1"/>
    <property type="molecule type" value="Genomic_DNA"/>
</dbReference>
<evidence type="ECO:0000313" key="4">
    <source>
        <dbReference type="Proteomes" id="UP000077069"/>
    </source>
</evidence>
<proteinExistence type="predicted"/>
<feature type="compositionally biased region" description="Acidic residues" evidence="1">
    <location>
        <begin position="25"/>
        <end position="44"/>
    </location>
</feature>
<feature type="region of interest" description="Disordered" evidence="1">
    <location>
        <begin position="1"/>
        <end position="60"/>
    </location>
</feature>
<dbReference type="InterPro" id="IPR056632">
    <property type="entry name" value="DUF7730"/>
</dbReference>
<dbReference type="GeneID" id="28762532"/>
<keyword evidence="4" id="KW-1185">Reference proteome</keyword>
<accession>A0A177C808</accession>
<sequence>MAEATTPEVRASKRKRAQVNYYEEPASDDEVPDIPDVDEEQEEEANVKKSSRAKKRKITSSKPLPKKKIFPFLRLPAEIRNEIYSYCLHDPAGIYLFSTTQKFRRTVCRGSERSFLGPAADPPLPRSSMQLDDGNFSDDEKARTFHRDPPCDSFRPFAPALLAVCKQINIEARPILYAHQFFVEDTLALHSFLVDLGPRAAGYLKNITLGEWGFGRGVHKAYNHACFTALSAATNLERFTFHGILSWSQAPKAGATIFYRDAFPWLEAVGAAKGKTDAALDIIDIMVPDSGTIHSFYWGRRRRWGNRARPFFKEYDQIEGFRKELSKLLNARMERIRG</sequence>
<organism evidence="3 4">
    <name type="scientific">Paraphaeosphaeria sporulosa</name>
    <dbReference type="NCBI Taxonomy" id="1460663"/>
    <lineage>
        <taxon>Eukaryota</taxon>
        <taxon>Fungi</taxon>
        <taxon>Dikarya</taxon>
        <taxon>Ascomycota</taxon>
        <taxon>Pezizomycotina</taxon>
        <taxon>Dothideomycetes</taxon>
        <taxon>Pleosporomycetidae</taxon>
        <taxon>Pleosporales</taxon>
        <taxon>Massarineae</taxon>
        <taxon>Didymosphaeriaceae</taxon>
        <taxon>Paraphaeosphaeria</taxon>
    </lineage>
</organism>
<evidence type="ECO:0000313" key="3">
    <source>
        <dbReference type="EMBL" id="OAG02989.1"/>
    </source>
</evidence>
<dbReference type="PANTHER" id="PTHR42085">
    <property type="entry name" value="F-BOX DOMAIN-CONTAINING PROTEIN"/>
    <property type="match status" value="1"/>
</dbReference>
<protein>
    <recommendedName>
        <fullName evidence="2">DUF7730 domain-containing protein</fullName>
    </recommendedName>
</protein>
<dbReference type="InParanoid" id="A0A177C808"/>